<dbReference type="Proteomes" id="UP001153332">
    <property type="component" value="Unassembled WGS sequence"/>
</dbReference>
<gene>
    <name evidence="1" type="ORF">O1611_g7107</name>
</gene>
<organism evidence="1 2">
    <name type="scientific">Lasiodiplodia mahajangana</name>
    <dbReference type="NCBI Taxonomy" id="1108764"/>
    <lineage>
        <taxon>Eukaryota</taxon>
        <taxon>Fungi</taxon>
        <taxon>Dikarya</taxon>
        <taxon>Ascomycota</taxon>
        <taxon>Pezizomycotina</taxon>
        <taxon>Dothideomycetes</taxon>
        <taxon>Dothideomycetes incertae sedis</taxon>
        <taxon>Botryosphaeriales</taxon>
        <taxon>Botryosphaeriaceae</taxon>
        <taxon>Lasiodiplodia</taxon>
    </lineage>
</organism>
<protein>
    <submittedName>
        <fullName evidence="1">Uncharacterized protein</fullName>
    </submittedName>
</protein>
<accession>A0ACC2JGA7</accession>
<comment type="caution">
    <text evidence="1">The sequence shown here is derived from an EMBL/GenBank/DDBJ whole genome shotgun (WGS) entry which is preliminary data.</text>
</comment>
<proteinExistence type="predicted"/>
<evidence type="ECO:0000313" key="2">
    <source>
        <dbReference type="Proteomes" id="UP001153332"/>
    </source>
</evidence>
<dbReference type="EMBL" id="JAPUUL010001814">
    <property type="protein sequence ID" value="KAJ8126532.1"/>
    <property type="molecule type" value="Genomic_DNA"/>
</dbReference>
<name>A0ACC2JGA7_9PEZI</name>
<keyword evidence="2" id="KW-1185">Reference proteome</keyword>
<reference evidence="1" key="1">
    <citation type="submission" date="2022-12" db="EMBL/GenBank/DDBJ databases">
        <title>Genome Sequence of Lasiodiplodia mahajangana.</title>
        <authorList>
            <person name="Buettner E."/>
        </authorList>
    </citation>
    <scope>NUCLEOTIDE SEQUENCE</scope>
    <source>
        <strain evidence="1">VT137</strain>
    </source>
</reference>
<evidence type="ECO:0000313" key="1">
    <source>
        <dbReference type="EMBL" id="KAJ8126532.1"/>
    </source>
</evidence>
<sequence length="725" mass="81419">MSEISGLISACVSILGGVAIAIDQAIQAEDRTGRRKKYLESIMIQIEITLRILELIKIRPDLQDSELYSAVALANEKAKELDLTIKSLTKSLRKRSPKLFLRSLFQRNSLQGQFAEIYRNLYQTRTSLILSLIAKKVDTNIFHIDGETVDQIKECFVQYEGMNFEPPILQLSEDKRMLIRNGSSWQIGAEGFEAPRTTARSSNPTISQGLSLNQSHHSHPHRTTHVYDALPDGYIRIMELFPSQFDNDIIIKLHLQPSESDKAPIYEALSYAWGSKFPPSWVRITGVENGELQVTKNLDFALRHLRYIDRSRFLWVDAICIDQLNDFEKGAQVSMMSKIFRSAARVVVWLGPAENHSDRAMALMEYMGSQVAEVGVDGLKPSHKAYDITIAQVYEDLVTHYIVSRPSHLDILAECRLSGTSAAPSWLPEWSWDTSALSDNNILNNTLGFASGHIRAPPTTPTSGELKVWGVVVGRIRRLGERHAEDYTTQDGVIAAIRNAFFFPPSLFLSGYVAGGNLLQACADTLCLGFFRDSYSTAPTDLPESLRTTHLMGKLLDRSHKFEVDEGRELNILLSSAGRSLQARCVYETEEGFIGVAPRKSEIGDQICVLLGCSVPVVLRRMDEGKYVLVGACYTSGVGLGEALLGPLPKQLRFMLVWDSVTKAYYRMFVDKETGDQSPVDPRIKDWPVDYEEYSKSLERDPRCLDISPEVFRARGIYLRSFTLV</sequence>